<keyword evidence="2 7" id="KW-0349">Heme</keyword>
<keyword evidence="5" id="KW-0560">Oxidoreductase</keyword>
<reference evidence="8" key="1">
    <citation type="submission" date="2023-06" db="EMBL/GenBank/DDBJ databases">
        <title>Genome-scale phylogeny and comparative genomics of the fungal order Sordariales.</title>
        <authorList>
            <consortium name="Lawrence Berkeley National Laboratory"/>
            <person name="Hensen N."/>
            <person name="Bonometti L."/>
            <person name="Westerberg I."/>
            <person name="Brannstrom I.O."/>
            <person name="Guillou S."/>
            <person name="Cros-Aarteil S."/>
            <person name="Calhoun S."/>
            <person name="Haridas S."/>
            <person name="Kuo A."/>
            <person name="Mondo S."/>
            <person name="Pangilinan J."/>
            <person name="Riley R."/>
            <person name="LaButti K."/>
            <person name="Andreopoulos B."/>
            <person name="Lipzen A."/>
            <person name="Chen C."/>
            <person name="Yanf M."/>
            <person name="Daum C."/>
            <person name="Ng V."/>
            <person name="Clum A."/>
            <person name="Steindorff A."/>
            <person name="Ohm R."/>
            <person name="Martin F."/>
            <person name="Silar P."/>
            <person name="Natvig D."/>
            <person name="Lalanne C."/>
            <person name="Gautier V."/>
            <person name="Ament-velasquez S.L."/>
            <person name="Kruys A."/>
            <person name="Hutchinson M.I."/>
            <person name="Powell A.J."/>
            <person name="Barry K."/>
            <person name="Miller A.N."/>
            <person name="Grigoriev I.V."/>
            <person name="Debuchy R."/>
            <person name="Gladieux P."/>
            <person name="Thoren M.H."/>
            <person name="Johannesson H."/>
        </authorList>
    </citation>
    <scope>NUCLEOTIDE SEQUENCE</scope>
    <source>
        <strain evidence="8">SMH2392-1A</strain>
    </source>
</reference>
<dbReference type="GO" id="GO:0020037">
    <property type="term" value="F:heme binding"/>
    <property type="evidence" value="ECO:0007669"/>
    <property type="project" value="InterPro"/>
</dbReference>
<evidence type="ECO:0000256" key="7">
    <source>
        <dbReference type="PIRSR" id="PIRSR619791-2"/>
    </source>
</evidence>
<dbReference type="Gene3D" id="1.10.640.10">
    <property type="entry name" value="Haem peroxidase domain superfamily, animal type"/>
    <property type="match status" value="1"/>
</dbReference>
<evidence type="ECO:0000256" key="3">
    <source>
        <dbReference type="ARBA" id="ARBA00022723"/>
    </source>
</evidence>
<dbReference type="GO" id="GO:0016705">
    <property type="term" value="F:oxidoreductase activity, acting on paired donors, with incorporation or reduction of molecular oxygen"/>
    <property type="evidence" value="ECO:0007669"/>
    <property type="project" value="InterPro"/>
</dbReference>
<dbReference type="InterPro" id="IPR019791">
    <property type="entry name" value="Haem_peroxidase_animal"/>
</dbReference>
<dbReference type="InterPro" id="IPR010255">
    <property type="entry name" value="Haem_peroxidase_sf"/>
</dbReference>
<accession>A0AA39ZQP3</accession>
<dbReference type="Gene3D" id="1.10.630.10">
    <property type="entry name" value="Cytochrome P450"/>
    <property type="match status" value="1"/>
</dbReference>
<dbReference type="InterPro" id="IPR050783">
    <property type="entry name" value="Oxylipin_biosynth_metab"/>
</dbReference>
<dbReference type="EMBL" id="JAUIRO010000009">
    <property type="protein sequence ID" value="KAK0701911.1"/>
    <property type="molecule type" value="Genomic_DNA"/>
</dbReference>
<dbReference type="GO" id="GO:0004497">
    <property type="term" value="F:monooxygenase activity"/>
    <property type="evidence" value="ECO:0007669"/>
    <property type="project" value="InterPro"/>
</dbReference>
<dbReference type="Proteomes" id="UP001172101">
    <property type="component" value="Unassembled WGS sequence"/>
</dbReference>
<dbReference type="CDD" id="cd20612">
    <property type="entry name" value="CYP_LDS-like_C"/>
    <property type="match status" value="1"/>
</dbReference>
<dbReference type="AlphaFoldDB" id="A0AA39ZQP3"/>
<dbReference type="Pfam" id="PF03098">
    <property type="entry name" value="An_peroxidase"/>
    <property type="match status" value="2"/>
</dbReference>
<dbReference type="RefSeq" id="XP_060289575.1">
    <property type="nucleotide sequence ID" value="XM_060448126.1"/>
</dbReference>
<evidence type="ECO:0000256" key="1">
    <source>
        <dbReference type="ARBA" id="ARBA00011881"/>
    </source>
</evidence>
<dbReference type="InterPro" id="IPR034812">
    <property type="entry name" value="Ppo-like_N"/>
</dbReference>
<keyword evidence="4" id="KW-0223">Dioxygenase</keyword>
<gene>
    <name evidence="8" type="ORF">B0T26DRAFT_877177</name>
</gene>
<dbReference type="InterPro" id="IPR037120">
    <property type="entry name" value="Haem_peroxidase_sf_animal"/>
</dbReference>
<dbReference type="GO" id="GO:0051213">
    <property type="term" value="F:dioxygenase activity"/>
    <property type="evidence" value="ECO:0007669"/>
    <property type="project" value="UniProtKB-KW"/>
</dbReference>
<comment type="subunit">
    <text evidence="1">Homotetramer.</text>
</comment>
<dbReference type="PANTHER" id="PTHR11903:SF37">
    <property type="entry name" value="PSI-PRODUCING OXYGENASE A"/>
    <property type="match status" value="1"/>
</dbReference>
<evidence type="ECO:0000256" key="5">
    <source>
        <dbReference type="ARBA" id="ARBA00023002"/>
    </source>
</evidence>
<dbReference type="Pfam" id="PF00067">
    <property type="entry name" value="p450"/>
    <property type="match status" value="1"/>
</dbReference>
<dbReference type="GO" id="GO:0006979">
    <property type="term" value="P:response to oxidative stress"/>
    <property type="evidence" value="ECO:0007669"/>
    <property type="project" value="InterPro"/>
</dbReference>
<organism evidence="8 9">
    <name type="scientific">Lasiosphaeria miniovina</name>
    <dbReference type="NCBI Taxonomy" id="1954250"/>
    <lineage>
        <taxon>Eukaryota</taxon>
        <taxon>Fungi</taxon>
        <taxon>Dikarya</taxon>
        <taxon>Ascomycota</taxon>
        <taxon>Pezizomycotina</taxon>
        <taxon>Sordariomycetes</taxon>
        <taxon>Sordariomycetidae</taxon>
        <taxon>Sordariales</taxon>
        <taxon>Lasiosphaeriaceae</taxon>
        <taxon>Lasiosphaeria</taxon>
    </lineage>
</organism>
<dbReference type="PROSITE" id="PS50292">
    <property type="entry name" value="PEROXIDASE_3"/>
    <property type="match status" value="1"/>
</dbReference>
<dbReference type="PRINTS" id="PR00457">
    <property type="entry name" value="ANPEROXIDASE"/>
</dbReference>
<feature type="binding site" description="axial binding residue" evidence="7">
    <location>
        <position position="381"/>
    </location>
    <ligand>
        <name>heme b</name>
        <dbReference type="ChEBI" id="CHEBI:60344"/>
    </ligand>
    <ligandPart>
        <name>Fe</name>
        <dbReference type="ChEBI" id="CHEBI:18248"/>
    </ligandPart>
</feature>
<sequence length="1132" mass="124113">MAANQPTMVSKLAGLNKVLKKAFSPEAKYPYVPVQGNDEPETTQDLIGDIKALGFKDHQTLLAFLNAAVSGTVDDNDLLLESIIQLLAKLPPTSKEGKQLTDGLITQLWSALDHPPTTSLGENFRFRAPDGSGNNVNHPILGAANTPYARTVPAMTLQSPNQPDPSVIFDSLMSRGDTFEQHPQGISSMLFYLATIITHDVFQTSSSDYNINLTSSYLDLSPLYGRNEGEQAAVRTFKDGLLKPDCFSSKRILGFPPGCGVFLIMFNRFHNYVVTQLAKINENGRFNKPDPSRLTDSDALAAAWKKYDNELFQTGRLITCGLYGNIILKDYVRTILALNRTESTWVLDPRSKSGKNIFSQPSPSGVGNQVSAEFNLIYRWHSTISQKDEKWTIELFKQLLDGRDPSQAKLGDVLKALARFEHNLPDDPGQRVFAKLSRQADGTFDDDALVKMLQESVDDVAGSFGANRVPDCLKTIEVLGIMQARYWNVATLNEFRSFMGLTKHRTFEDINPDPVVAKKLKDLYDSPDAVEFYPGLVAEKAKPPMTPGSGLCVNYTTSRAILSDAVTLIRGDRFYTVDYTPKNITNWGYNEANSDLTVNQGCVMHKLIFRAFPNHFAQNSIYAHFPFVVSAENKAIHDGLGTADKYSWAKPERKPEVVVIRSHRAAAAVLSNKKDFSIGWTEPVLHNSHPAGNGISHNFSLCGDGDANATNRAHTCKALYELPEWATEISEFCATKTAQLLAKYSIPLVAADDGGKTTVVHEVDVVRDVVGLATTHVMAAMFALPVKTEGHPYGIYTEQELFRTLTAIFSSIFFDIDVAASFKLRNTSQALVQQLGSLIAVGAKAGRLGDLARKVEGAVYAGPGELSLPSFGSALVARFIEHEAGSVEDAVWGSMIMVVCSGVANQTQILSQCLDYYLGTGAAHLPELHRLANLNTKEADQALTKYMLEGSRLRGAVALFRNVETDQTITDHAPCKPDPQDPTLLDPVPNENPEPTTLALKAGSRVFVDLTAASHDAEAFPDPEQVRLDRPLDSYLHYGTGPHQFLGKEMSRVMMTAVFKAVVGLPGLRRAGGPRGELKSFPATTWNGQVGRDAAANTPKECKGWSGVRAYMTADERAYSPLPTTMRVRYQG</sequence>
<protein>
    <submittedName>
        <fullName evidence="8">Linoleate diol synthase</fullName>
    </submittedName>
</protein>
<dbReference type="PANTHER" id="PTHR11903">
    <property type="entry name" value="PROSTAGLANDIN G/H SYNTHASE"/>
    <property type="match status" value="1"/>
</dbReference>
<evidence type="ECO:0000256" key="2">
    <source>
        <dbReference type="ARBA" id="ARBA00022617"/>
    </source>
</evidence>
<comment type="caution">
    <text evidence="8">The sequence shown here is derived from an EMBL/GenBank/DDBJ whole genome shotgun (WGS) entry which is preliminary data.</text>
</comment>
<dbReference type="GO" id="GO:0006631">
    <property type="term" value="P:fatty acid metabolic process"/>
    <property type="evidence" value="ECO:0007669"/>
    <property type="project" value="UniProtKB-ARBA"/>
</dbReference>
<dbReference type="InterPro" id="IPR036396">
    <property type="entry name" value="Cyt_P450_sf"/>
</dbReference>
<proteinExistence type="predicted"/>
<evidence type="ECO:0000256" key="6">
    <source>
        <dbReference type="ARBA" id="ARBA00023004"/>
    </source>
</evidence>
<dbReference type="SUPFAM" id="SSF48113">
    <property type="entry name" value="Heme-dependent peroxidases"/>
    <property type="match status" value="1"/>
</dbReference>
<dbReference type="GO" id="GO:0005506">
    <property type="term" value="F:iron ion binding"/>
    <property type="evidence" value="ECO:0007669"/>
    <property type="project" value="InterPro"/>
</dbReference>
<evidence type="ECO:0000313" key="9">
    <source>
        <dbReference type="Proteomes" id="UP001172101"/>
    </source>
</evidence>
<dbReference type="CDD" id="cd09817">
    <property type="entry name" value="linoleate_diol_synthase_like"/>
    <property type="match status" value="1"/>
</dbReference>
<dbReference type="InterPro" id="IPR001128">
    <property type="entry name" value="Cyt_P450"/>
</dbReference>
<dbReference type="SUPFAM" id="SSF48264">
    <property type="entry name" value="Cytochrome P450"/>
    <property type="match status" value="1"/>
</dbReference>
<keyword evidence="9" id="KW-1185">Reference proteome</keyword>
<name>A0AA39ZQP3_9PEZI</name>
<dbReference type="GeneID" id="85331396"/>
<evidence type="ECO:0000313" key="8">
    <source>
        <dbReference type="EMBL" id="KAK0701911.1"/>
    </source>
</evidence>
<dbReference type="GO" id="GO:0004601">
    <property type="term" value="F:peroxidase activity"/>
    <property type="evidence" value="ECO:0007669"/>
    <property type="project" value="InterPro"/>
</dbReference>
<evidence type="ECO:0000256" key="4">
    <source>
        <dbReference type="ARBA" id="ARBA00022964"/>
    </source>
</evidence>
<keyword evidence="6 7" id="KW-0408">Iron</keyword>
<keyword evidence="3 7" id="KW-0479">Metal-binding</keyword>